<evidence type="ECO:0000256" key="5">
    <source>
        <dbReference type="ARBA" id="ARBA00022989"/>
    </source>
</evidence>
<dbReference type="STRING" id="670482.SAMN04488542_102188"/>
<comment type="subcellular location">
    <subcellularLocation>
        <location evidence="1 7">Cell membrane</location>
        <topology evidence="1 7">Multi-pass membrane protein</topology>
    </subcellularLocation>
</comment>
<evidence type="ECO:0000313" key="10">
    <source>
        <dbReference type="Proteomes" id="UP000198972"/>
    </source>
</evidence>
<gene>
    <name evidence="9" type="ORF">SAMN04488542_102188</name>
</gene>
<feature type="transmembrane region" description="Helical" evidence="7">
    <location>
        <begin position="14"/>
        <end position="35"/>
    </location>
</feature>
<dbReference type="InterPro" id="IPR000515">
    <property type="entry name" value="MetI-like"/>
</dbReference>
<keyword evidence="2 7" id="KW-0813">Transport</keyword>
<keyword evidence="3" id="KW-1003">Cell membrane</keyword>
<dbReference type="SUPFAM" id="SSF161098">
    <property type="entry name" value="MetI-like"/>
    <property type="match status" value="1"/>
</dbReference>
<evidence type="ECO:0000256" key="3">
    <source>
        <dbReference type="ARBA" id="ARBA00022475"/>
    </source>
</evidence>
<dbReference type="PANTHER" id="PTHR43005">
    <property type="entry name" value="BLR7065 PROTEIN"/>
    <property type="match status" value="1"/>
</dbReference>
<protein>
    <submittedName>
        <fullName evidence="9">Carbohydrate ABC transporter membrane protein 1, CUT1 family</fullName>
    </submittedName>
</protein>
<keyword evidence="5 7" id="KW-1133">Transmembrane helix</keyword>
<evidence type="ECO:0000256" key="2">
    <source>
        <dbReference type="ARBA" id="ARBA00022448"/>
    </source>
</evidence>
<dbReference type="EMBL" id="FNBG01000002">
    <property type="protein sequence ID" value="SDE80447.1"/>
    <property type="molecule type" value="Genomic_DNA"/>
</dbReference>
<feature type="domain" description="ABC transmembrane type-1" evidence="8">
    <location>
        <begin position="73"/>
        <end position="284"/>
    </location>
</feature>
<evidence type="ECO:0000313" key="9">
    <source>
        <dbReference type="EMBL" id="SDE80447.1"/>
    </source>
</evidence>
<evidence type="ECO:0000256" key="7">
    <source>
        <dbReference type="RuleBase" id="RU363032"/>
    </source>
</evidence>
<keyword evidence="10" id="KW-1185">Reference proteome</keyword>
<reference evidence="9 10" key="1">
    <citation type="submission" date="2016-10" db="EMBL/GenBank/DDBJ databases">
        <authorList>
            <person name="de Groot N.N."/>
        </authorList>
    </citation>
    <scope>NUCLEOTIDE SEQUENCE [LARGE SCALE GENOMIC DNA]</scope>
    <source>
        <strain evidence="9 10">DSM 28129</strain>
    </source>
</reference>
<evidence type="ECO:0000259" key="8">
    <source>
        <dbReference type="PROSITE" id="PS50928"/>
    </source>
</evidence>
<dbReference type="GO" id="GO:0055085">
    <property type="term" value="P:transmembrane transport"/>
    <property type="evidence" value="ECO:0007669"/>
    <property type="project" value="InterPro"/>
</dbReference>
<evidence type="ECO:0000256" key="4">
    <source>
        <dbReference type="ARBA" id="ARBA00022692"/>
    </source>
</evidence>
<dbReference type="PANTHER" id="PTHR43005:SF2">
    <property type="entry name" value="INTEGRAL MEMBRANE SUGAR TRANSPORT PROTEIN"/>
    <property type="match status" value="1"/>
</dbReference>
<evidence type="ECO:0000256" key="1">
    <source>
        <dbReference type="ARBA" id="ARBA00004651"/>
    </source>
</evidence>
<dbReference type="PROSITE" id="PS50928">
    <property type="entry name" value="ABC_TM1"/>
    <property type="match status" value="1"/>
</dbReference>
<sequence>MVFKNLSYKAQRKIIIISFSLIPVVLLFTLAYLPVFNMFKYSFTNWNGYSKSFDYVGFDNYKTIFTDPKYFSVFKVSLYYFAASFVQMAIALYFATILSFNVKFKNFFKGVLFFPYLLNGVAIGFIFLFFFRPDGTLDTILRAVGLGDFIQGWLLNPKIINVSLAGAAIWRYMGFNFIIFLGAISSIGKDIYEAAEIDGANRWHQFRHIILPSIKQIVQLNLILAISGAISAFDIPYIMTGGSNGSNTFVIQTVTTAFKYNKLGLASAMAVVLLFIVIIATMLQRLLIKEDK</sequence>
<dbReference type="AlphaFoldDB" id="A0A1G7FX78"/>
<dbReference type="Pfam" id="PF00528">
    <property type="entry name" value="BPD_transp_1"/>
    <property type="match status" value="1"/>
</dbReference>
<keyword evidence="4 7" id="KW-0812">Transmembrane</keyword>
<dbReference type="InterPro" id="IPR035906">
    <property type="entry name" value="MetI-like_sf"/>
</dbReference>
<accession>A0A1G7FX78</accession>
<dbReference type="CDD" id="cd06261">
    <property type="entry name" value="TM_PBP2"/>
    <property type="match status" value="1"/>
</dbReference>
<feature type="transmembrane region" description="Helical" evidence="7">
    <location>
        <begin position="78"/>
        <end position="100"/>
    </location>
</feature>
<evidence type="ECO:0000256" key="6">
    <source>
        <dbReference type="ARBA" id="ARBA00023136"/>
    </source>
</evidence>
<feature type="transmembrane region" description="Helical" evidence="7">
    <location>
        <begin position="112"/>
        <end position="131"/>
    </location>
</feature>
<feature type="transmembrane region" description="Helical" evidence="7">
    <location>
        <begin position="159"/>
        <end position="184"/>
    </location>
</feature>
<dbReference type="Gene3D" id="1.10.3720.10">
    <property type="entry name" value="MetI-like"/>
    <property type="match status" value="1"/>
</dbReference>
<name>A0A1G7FX78_9BACL</name>
<organism evidence="9 10">
    <name type="scientific">Fontibacillus panacisegetis</name>
    <dbReference type="NCBI Taxonomy" id="670482"/>
    <lineage>
        <taxon>Bacteria</taxon>
        <taxon>Bacillati</taxon>
        <taxon>Bacillota</taxon>
        <taxon>Bacilli</taxon>
        <taxon>Bacillales</taxon>
        <taxon>Paenibacillaceae</taxon>
        <taxon>Fontibacillus</taxon>
    </lineage>
</organism>
<dbReference type="GO" id="GO:0005886">
    <property type="term" value="C:plasma membrane"/>
    <property type="evidence" value="ECO:0007669"/>
    <property type="project" value="UniProtKB-SubCell"/>
</dbReference>
<feature type="transmembrane region" description="Helical" evidence="7">
    <location>
        <begin position="217"/>
        <end position="239"/>
    </location>
</feature>
<feature type="transmembrane region" description="Helical" evidence="7">
    <location>
        <begin position="263"/>
        <end position="283"/>
    </location>
</feature>
<comment type="similarity">
    <text evidence="7">Belongs to the binding-protein-dependent transport system permease family.</text>
</comment>
<dbReference type="Proteomes" id="UP000198972">
    <property type="component" value="Unassembled WGS sequence"/>
</dbReference>
<keyword evidence="6 7" id="KW-0472">Membrane</keyword>
<proteinExistence type="inferred from homology"/>